<dbReference type="InterPro" id="IPR021260">
    <property type="entry name" value="Amj"/>
</dbReference>
<protein>
    <recommendedName>
        <fullName evidence="1">Lipid II flippase Amj</fullName>
    </recommendedName>
</protein>
<dbReference type="GO" id="GO:0071555">
    <property type="term" value="P:cell wall organization"/>
    <property type="evidence" value="ECO:0007669"/>
    <property type="project" value="UniProtKB-KW"/>
</dbReference>
<dbReference type="HAMAP" id="MF_02077">
    <property type="entry name" value="Amj_flippase"/>
    <property type="match status" value="1"/>
</dbReference>
<dbReference type="AlphaFoldDB" id="A0A1M6H1X5"/>
<keyword evidence="1" id="KW-0573">Peptidoglycan synthesis</keyword>
<sequence length="263" mass="28862">MYSNVYQLFVLTFIIHLIDTFAYSVRLNAVKSRQFALSTTLFNLFYLISLTAHTLQAPLIGSLMDSAISQSVNPLPSLRNIIWVATVGTFFGIVLTPTFLHVFSRAVKSLEQSGSVPSVVMDALKFRNIHKFKENITLPSKKMVKGLPFKRIPSELLALNALVTGVYTIGVMSAYYAALLVDTQHRLAASASAGIINTAANIIFMLFIDPKSSIITDQALKGNRPYEDVKALVVMLMSAKLIGTALGQLLLIPVAHVIVNVYK</sequence>
<keyword evidence="3" id="KW-1185">Reference proteome</keyword>
<feature type="transmembrane region" description="Helical" evidence="1">
    <location>
        <begin position="187"/>
        <end position="208"/>
    </location>
</feature>
<organism evidence="2 3">
    <name type="scientific">Desulfosporosinus lacus DSM 15449</name>
    <dbReference type="NCBI Taxonomy" id="1121420"/>
    <lineage>
        <taxon>Bacteria</taxon>
        <taxon>Bacillati</taxon>
        <taxon>Bacillota</taxon>
        <taxon>Clostridia</taxon>
        <taxon>Eubacteriales</taxon>
        <taxon>Desulfitobacteriaceae</taxon>
        <taxon>Desulfosporosinus</taxon>
    </lineage>
</organism>
<dbReference type="EMBL" id="FQXJ01000041">
    <property type="protein sequence ID" value="SHJ16156.1"/>
    <property type="molecule type" value="Genomic_DNA"/>
</dbReference>
<keyword evidence="1" id="KW-0133">Cell shape</keyword>
<evidence type="ECO:0000313" key="2">
    <source>
        <dbReference type="EMBL" id="SHJ16156.1"/>
    </source>
</evidence>
<comment type="similarity">
    <text evidence="1">Belongs to the Amj family.</text>
</comment>
<dbReference type="STRING" id="1121420.SAMN02746098_05267"/>
<feature type="transmembrane region" description="Helical" evidence="1">
    <location>
        <begin position="157"/>
        <end position="181"/>
    </location>
</feature>
<dbReference type="RefSeq" id="WP_073033508.1">
    <property type="nucleotide sequence ID" value="NZ_FQXJ01000041.1"/>
</dbReference>
<evidence type="ECO:0000313" key="3">
    <source>
        <dbReference type="Proteomes" id="UP000183954"/>
    </source>
</evidence>
<comment type="subcellular location">
    <subcellularLocation>
        <location evidence="1">Cell membrane</location>
        <topology evidence="1">Multi-pass membrane protein</topology>
    </subcellularLocation>
</comment>
<keyword evidence="1" id="KW-0472">Membrane</keyword>
<dbReference type="Pfam" id="PF10997">
    <property type="entry name" value="Amj"/>
    <property type="match status" value="1"/>
</dbReference>
<comment type="pathway">
    <text evidence="1">Cell wall biogenesis; peptidoglycan biosynthesis.</text>
</comment>
<dbReference type="OrthoDB" id="7888986at2"/>
<dbReference type="Proteomes" id="UP000183954">
    <property type="component" value="Unassembled WGS sequence"/>
</dbReference>
<dbReference type="GO" id="GO:0005886">
    <property type="term" value="C:plasma membrane"/>
    <property type="evidence" value="ECO:0007669"/>
    <property type="project" value="UniProtKB-SubCell"/>
</dbReference>
<keyword evidence="1" id="KW-0961">Cell wall biogenesis/degradation</keyword>
<accession>A0A1M6H1X5</accession>
<gene>
    <name evidence="1" type="primary">amj</name>
    <name evidence="2" type="ORF">SAMN02746098_05267</name>
</gene>
<feature type="transmembrane region" description="Helical" evidence="1">
    <location>
        <begin position="35"/>
        <end position="61"/>
    </location>
</feature>
<feature type="transmembrane region" description="Helical" evidence="1">
    <location>
        <begin position="229"/>
        <end position="259"/>
    </location>
</feature>
<dbReference type="GO" id="GO:0008360">
    <property type="term" value="P:regulation of cell shape"/>
    <property type="evidence" value="ECO:0007669"/>
    <property type="project" value="UniProtKB-KW"/>
</dbReference>
<dbReference type="GO" id="GO:0009252">
    <property type="term" value="P:peptidoglycan biosynthetic process"/>
    <property type="evidence" value="ECO:0007669"/>
    <property type="project" value="UniProtKB-UniRule"/>
</dbReference>
<feature type="transmembrane region" description="Helical" evidence="1">
    <location>
        <begin position="6"/>
        <end position="23"/>
    </location>
</feature>
<keyword evidence="1" id="KW-0813">Transport</keyword>
<keyword evidence="1" id="KW-1003">Cell membrane</keyword>
<name>A0A1M6H1X5_9FIRM</name>
<feature type="transmembrane region" description="Helical" evidence="1">
    <location>
        <begin position="81"/>
        <end position="103"/>
    </location>
</feature>
<evidence type="ECO:0000256" key="1">
    <source>
        <dbReference type="HAMAP-Rule" id="MF_02077"/>
    </source>
</evidence>
<keyword evidence="1" id="KW-1133">Transmembrane helix</keyword>
<reference evidence="3" key="1">
    <citation type="submission" date="2016-11" db="EMBL/GenBank/DDBJ databases">
        <authorList>
            <person name="Varghese N."/>
            <person name="Submissions S."/>
        </authorList>
    </citation>
    <scope>NUCLEOTIDE SEQUENCE [LARGE SCALE GENOMIC DNA]</scope>
    <source>
        <strain evidence="3">DSM 15449</strain>
    </source>
</reference>
<dbReference type="UniPathway" id="UPA00219"/>
<proteinExistence type="inferred from homology"/>
<comment type="function">
    <text evidence="1">Involved in peptidoglycan biosynthesis. Transports lipid-linked peptidoglycan precursors from the inner to the outer leaflet of the cytoplasmic membrane.</text>
</comment>
<dbReference type="GO" id="GO:0015648">
    <property type="term" value="F:lipid-linked peptidoglycan transporter activity"/>
    <property type="evidence" value="ECO:0007669"/>
    <property type="project" value="UniProtKB-UniRule"/>
</dbReference>
<keyword evidence="1" id="KW-0812">Transmembrane</keyword>